<feature type="domain" description="Integrase core" evidence="1">
    <location>
        <begin position="192"/>
        <end position="267"/>
    </location>
</feature>
<name>A0A6J8ATT0_MYTCO</name>
<sequence>MEELLDHHCLIQQMILDGRTHQDISQHLTSLGIKHASARTISRFCSDNGITRRCGVDEGALNHIVAECVKHVGPTYGRKMMTGHLSSKGINVSEARVGKALATVNPRYHHLRQQGSRNFNPVPYQADHFGHKIHLDQNEKLVMFGVTHVIAVDGYSVKIVRYTSMPVKNNITIYEDVYRKNEQYHNRREYQPYCQTTSIKNHRVERLWVEINNRLNFPIKRAIVQIVNNNRIDLDDDIVKYCVSSLLLNLCRIGLKTVVESWNAHPIPGI</sequence>
<dbReference type="Proteomes" id="UP000507470">
    <property type="component" value="Unassembled WGS sequence"/>
</dbReference>
<dbReference type="OrthoDB" id="6238197at2759"/>
<evidence type="ECO:0000313" key="2">
    <source>
        <dbReference type="EMBL" id="CAC5373738.1"/>
    </source>
</evidence>
<dbReference type="PANTHER" id="PTHR46791">
    <property type="entry name" value="EXPRESSED PROTEIN"/>
    <property type="match status" value="1"/>
</dbReference>
<gene>
    <name evidence="2" type="ORF">MCOR_11381</name>
</gene>
<evidence type="ECO:0000259" key="1">
    <source>
        <dbReference type="Pfam" id="PF24764"/>
    </source>
</evidence>
<protein>
    <recommendedName>
        <fullName evidence="1">Integrase core domain-containing protein</fullName>
    </recommendedName>
</protein>
<dbReference type="InterPro" id="IPR058913">
    <property type="entry name" value="Integrase_dom_put"/>
</dbReference>
<keyword evidence="3" id="KW-1185">Reference proteome</keyword>
<dbReference type="PANTHER" id="PTHR46791:SF5">
    <property type="entry name" value="CLR5 DOMAIN-CONTAINING PROTEIN-RELATED"/>
    <property type="match status" value="1"/>
</dbReference>
<proteinExistence type="predicted"/>
<accession>A0A6J8ATT0</accession>
<dbReference type="EMBL" id="CACVKT020001958">
    <property type="protein sequence ID" value="CAC5373738.1"/>
    <property type="molecule type" value="Genomic_DNA"/>
</dbReference>
<dbReference type="Pfam" id="PF24764">
    <property type="entry name" value="rva_4"/>
    <property type="match status" value="1"/>
</dbReference>
<dbReference type="AlphaFoldDB" id="A0A6J8ATT0"/>
<evidence type="ECO:0000313" key="3">
    <source>
        <dbReference type="Proteomes" id="UP000507470"/>
    </source>
</evidence>
<reference evidence="2 3" key="1">
    <citation type="submission" date="2020-06" db="EMBL/GenBank/DDBJ databases">
        <authorList>
            <person name="Li R."/>
            <person name="Bekaert M."/>
        </authorList>
    </citation>
    <scope>NUCLEOTIDE SEQUENCE [LARGE SCALE GENOMIC DNA]</scope>
    <source>
        <strain evidence="3">wild</strain>
    </source>
</reference>
<organism evidence="2 3">
    <name type="scientific">Mytilus coruscus</name>
    <name type="common">Sea mussel</name>
    <dbReference type="NCBI Taxonomy" id="42192"/>
    <lineage>
        <taxon>Eukaryota</taxon>
        <taxon>Metazoa</taxon>
        <taxon>Spiralia</taxon>
        <taxon>Lophotrochozoa</taxon>
        <taxon>Mollusca</taxon>
        <taxon>Bivalvia</taxon>
        <taxon>Autobranchia</taxon>
        <taxon>Pteriomorphia</taxon>
        <taxon>Mytilida</taxon>
        <taxon>Mytiloidea</taxon>
        <taxon>Mytilidae</taxon>
        <taxon>Mytilinae</taxon>
        <taxon>Mytilus</taxon>
    </lineage>
</organism>